<dbReference type="Proteomes" id="UP001259572">
    <property type="component" value="Unassembled WGS sequence"/>
</dbReference>
<feature type="transmembrane region" description="Helical" evidence="2">
    <location>
        <begin position="681"/>
        <end position="699"/>
    </location>
</feature>
<dbReference type="InterPro" id="IPR019286">
    <property type="entry name" value="DUF2339_TM"/>
</dbReference>
<dbReference type="PANTHER" id="PTHR38434">
    <property type="entry name" value="BLL2549 PROTEIN"/>
    <property type="match status" value="1"/>
</dbReference>
<proteinExistence type="predicted"/>
<evidence type="ECO:0000313" key="4">
    <source>
        <dbReference type="Proteomes" id="UP001259572"/>
    </source>
</evidence>
<feature type="transmembrane region" description="Helical" evidence="2">
    <location>
        <begin position="586"/>
        <end position="603"/>
    </location>
</feature>
<accession>A0ABU3QCZ2</accession>
<feature type="transmembrane region" description="Helical" evidence="2">
    <location>
        <begin position="409"/>
        <end position="430"/>
    </location>
</feature>
<feature type="transmembrane region" description="Helical" evidence="2">
    <location>
        <begin position="749"/>
        <end position="766"/>
    </location>
</feature>
<gene>
    <name evidence="3" type="ORF">RQX22_18805</name>
</gene>
<feature type="transmembrane region" description="Helical" evidence="2">
    <location>
        <begin position="813"/>
        <end position="834"/>
    </location>
</feature>
<reference evidence="3 4" key="1">
    <citation type="submission" date="2023-05" db="EMBL/GenBank/DDBJ databases">
        <authorList>
            <person name="Guo Y."/>
        </authorList>
    </citation>
    <scope>NUCLEOTIDE SEQUENCE [LARGE SCALE GENOMIC DNA]</scope>
    <source>
        <strain evidence="3 4">GR2756</strain>
    </source>
</reference>
<protein>
    <submittedName>
        <fullName evidence="3">DUF2339 domain-containing protein</fullName>
    </submittedName>
</protein>
<feature type="transmembrane region" description="Helical" evidence="2">
    <location>
        <begin position="106"/>
        <end position="123"/>
    </location>
</feature>
<sequence length="871" mass="90853">MELILFLGLVVLYLFHRQLVVRIGKLEDEMHILRGEPAITEADDPAGLTGARVIATVPHARPARPSWAETVPAAPDADADPAAKEPVPAVRETLATLFERFVGGRLLIWIGGIALAVAGIFLVRYSIEIGIVTPPVRMVVAALFGILLLGAGQYARSRSGAASGRGESRDNRPDGQSGASPTGDLRTAQALVGAGILILYATPYGALVLYQLISIGTASALMLAVTAVALILSLRHGAPTAIMGLAGGFATPFLVGDPDSGAVPLLFYLALLDMAIFVIAQRRGWTWLMAGALLLSFGWTGALLFGRPADALAAGLFVLALSVAGSLVRTGAGWQIDFLRPALIGLLQLALLVARTDIELPAWTLFGALALASLFLSSRKAEYRALPLAALVLALVLLAVKAFAGSDPIVPWVAATITLIFGGSAAALAVGGEDRRLFLITAASAFSAPIIILRLARPELLDPPAWAGSMLLAASGPAALVWIRGAVRRHVATDGLPFPAGAALLLIGTAASDLVPNDWLGGAWLLLAAGAALAGRRIPAAGFASYALLIAGLAILWSMAMVPEYWVTLAASLAGEPALASNLPGIARALVILLVPVPLLLLVRRELASGQRIGTVLLAAAALFMVSVLYILFKQVFGLAGSEDFVARGFAERLLITQALFLAGWLLGVGHLQRLKLDGGAAARIGAVLTGLAAARLVWFDMLLHNPVRDAQWVGSLPVLNLLLPAYLGSACWLYGYRRRAGSEAVSGAWLTLFLAALVLGVALMVRQLFHGAILTAPTLSSAESYIYSLAGLILSIGLLLSGIKLPDKALRLAGLILLTATIFKVFLIDASALEGLLRILSFLGLGLALIGIGKLYATVLKAEAGTARNA</sequence>
<feature type="transmembrane region" description="Helical" evidence="2">
    <location>
        <begin position="518"/>
        <end position="534"/>
    </location>
</feature>
<keyword evidence="2" id="KW-1133">Transmembrane helix</keyword>
<feature type="transmembrane region" description="Helical" evidence="2">
    <location>
        <begin position="287"/>
        <end position="305"/>
    </location>
</feature>
<dbReference type="RefSeq" id="WP_315728676.1">
    <property type="nucleotide sequence ID" value="NZ_JAVUPU010000016.1"/>
</dbReference>
<evidence type="ECO:0000256" key="2">
    <source>
        <dbReference type="SAM" id="Phobius"/>
    </source>
</evidence>
<feature type="transmembrane region" description="Helical" evidence="2">
    <location>
        <begin position="311"/>
        <end position="331"/>
    </location>
</feature>
<keyword evidence="2" id="KW-0812">Transmembrane</keyword>
<feature type="transmembrane region" description="Helical" evidence="2">
    <location>
        <begin position="261"/>
        <end position="280"/>
    </location>
</feature>
<organism evidence="3 4">
    <name type="scientific">Sphingosinicella rhizophila</name>
    <dbReference type="NCBI Taxonomy" id="3050082"/>
    <lineage>
        <taxon>Bacteria</taxon>
        <taxon>Pseudomonadati</taxon>
        <taxon>Pseudomonadota</taxon>
        <taxon>Alphaproteobacteria</taxon>
        <taxon>Sphingomonadales</taxon>
        <taxon>Sphingosinicellaceae</taxon>
        <taxon>Sphingosinicella</taxon>
    </lineage>
</organism>
<keyword evidence="4" id="KW-1185">Reference proteome</keyword>
<keyword evidence="2" id="KW-0472">Membrane</keyword>
<name>A0ABU3QCZ2_9SPHN</name>
<dbReference type="PIRSF" id="PIRSF035905">
    <property type="entry name" value="UCP035905_mp"/>
    <property type="match status" value="1"/>
</dbReference>
<feature type="transmembrane region" description="Helical" evidence="2">
    <location>
        <begin position="385"/>
        <end position="403"/>
    </location>
</feature>
<feature type="transmembrane region" description="Helical" evidence="2">
    <location>
        <begin position="495"/>
        <end position="512"/>
    </location>
</feature>
<feature type="transmembrane region" description="Helical" evidence="2">
    <location>
        <begin position="437"/>
        <end position="457"/>
    </location>
</feature>
<evidence type="ECO:0000256" key="1">
    <source>
        <dbReference type="SAM" id="MobiDB-lite"/>
    </source>
</evidence>
<feature type="transmembrane region" description="Helical" evidence="2">
    <location>
        <begin position="786"/>
        <end position="806"/>
    </location>
</feature>
<feature type="region of interest" description="Disordered" evidence="1">
    <location>
        <begin position="158"/>
        <end position="183"/>
    </location>
</feature>
<feature type="transmembrane region" description="Helical" evidence="2">
    <location>
        <begin position="360"/>
        <end position="378"/>
    </location>
</feature>
<evidence type="ECO:0000313" key="3">
    <source>
        <dbReference type="EMBL" id="MDT9601009.1"/>
    </source>
</evidence>
<feature type="transmembrane region" description="Helical" evidence="2">
    <location>
        <begin position="653"/>
        <end position="669"/>
    </location>
</feature>
<dbReference type="EMBL" id="JAVUPU010000016">
    <property type="protein sequence ID" value="MDT9601009.1"/>
    <property type="molecule type" value="Genomic_DNA"/>
</dbReference>
<feature type="transmembrane region" description="Helical" evidence="2">
    <location>
        <begin position="840"/>
        <end position="860"/>
    </location>
</feature>
<feature type="transmembrane region" description="Helical" evidence="2">
    <location>
        <begin position="208"/>
        <end position="231"/>
    </location>
</feature>
<feature type="transmembrane region" description="Helical" evidence="2">
    <location>
        <begin position="546"/>
        <end position="566"/>
    </location>
</feature>
<feature type="transmembrane region" description="Helical" evidence="2">
    <location>
        <begin position="135"/>
        <end position="155"/>
    </location>
</feature>
<dbReference type="PANTHER" id="PTHR38434:SF1">
    <property type="entry name" value="BLL2549 PROTEIN"/>
    <property type="match status" value="1"/>
</dbReference>
<comment type="caution">
    <text evidence="3">The sequence shown here is derived from an EMBL/GenBank/DDBJ whole genome shotgun (WGS) entry which is preliminary data.</text>
</comment>
<dbReference type="Pfam" id="PF10101">
    <property type="entry name" value="DUF2339"/>
    <property type="match status" value="1"/>
</dbReference>
<feature type="transmembrane region" description="Helical" evidence="2">
    <location>
        <begin position="615"/>
        <end position="633"/>
    </location>
</feature>
<feature type="transmembrane region" description="Helical" evidence="2">
    <location>
        <begin position="719"/>
        <end position="737"/>
    </location>
</feature>
<feature type="transmembrane region" description="Helical" evidence="2">
    <location>
        <begin position="338"/>
        <end position="354"/>
    </location>
</feature>
<dbReference type="InterPro" id="IPR014600">
    <property type="entry name" value="UCP035905_mem"/>
</dbReference>
<feature type="transmembrane region" description="Helical" evidence="2">
    <location>
        <begin position="463"/>
        <end position="483"/>
    </location>
</feature>